<dbReference type="GO" id="GO:0015188">
    <property type="term" value="F:L-isoleucine transmembrane transporter activity"/>
    <property type="evidence" value="ECO:0007669"/>
    <property type="project" value="TreeGrafter"/>
</dbReference>
<keyword evidence="6" id="KW-0029">Amino-acid transport</keyword>
<dbReference type="GO" id="GO:0015808">
    <property type="term" value="P:L-alanine transport"/>
    <property type="evidence" value="ECO:0007669"/>
    <property type="project" value="TreeGrafter"/>
</dbReference>
<dbReference type="InterPro" id="IPR052157">
    <property type="entry name" value="BCAA_transport_permease"/>
</dbReference>
<comment type="similarity">
    <text evidence="9">Belongs to the binding-protein-dependent transport system permease family. LivHM subfamily.</text>
</comment>
<evidence type="ECO:0000256" key="1">
    <source>
        <dbReference type="ARBA" id="ARBA00004651"/>
    </source>
</evidence>
<dbReference type="Proteomes" id="UP000665020">
    <property type="component" value="Chromosome"/>
</dbReference>
<keyword evidence="8 10" id="KW-0472">Membrane</keyword>
<dbReference type="PANTHER" id="PTHR11795">
    <property type="entry name" value="BRANCHED-CHAIN AMINO ACID TRANSPORT SYSTEM PERMEASE PROTEIN LIVH"/>
    <property type="match status" value="1"/>
</dbReference>
<evidence type="ECO:0000256" key="5">
    <source>
        <dbReference type="ARBA" id="ARBA00022692"/>
    </source>
</evidence>
<sequence>MQLVVNGLIYGIIVALSTMGLTITTKILDFFNFAHGSIMTVAAYLVFFFSVINGIPLIISVLLAVVFTVILSLILDKMIYSHMRQAESVALLMTSVGVTFCLRSLLKVFFGSGVKGYDLPVRKAINIVGLRITVYQIIIIIVSLVVMFLIHFFMTKTKIGKSMRAVADNVDLARISGIDMERVYRWTWVLGTALAVLAGFFLALDTRLVPMMGWNILIPVFVAMVIGGIGSIYGAVIGAMIVGLSMEIAAGFIPPTYKLGISFLMMIIVLLWRPMGIFKESKLK</sequence>
<keyword evidence="12" id="KW-1185">Reference proteome</keyword>
<accession>A0A8A7KGB7</accession>
<evidence type="ECO:0000256" key="2">
    <source>
        <dbReference type="ARBA" id="ARBA00022448"/>
    </source>
</evidence>
<keyword evidence="3" id="KW-1003">Cell membrane</keyword>
<evidence type="ECO:0000256" key="10">
    <source>
        <dbReference type="SAM" id="Phobius"/>
    </source>
</evidence>
<dbReference type="EMBL" id="CP046640">
    <property type="protein sequence ID" value="QTL97204.1"/>
    <property type="molecule type" value="Genomic_DNA"/>
</dbReference>
<feature type="transmembrane region" description="Helical" evidence="10">
    <location>
        <begin position="256"/>
        <end position="275"/>
    </location>
</feature>
<reference evidence="11" key="1">
    <citation type="submission" date="2019-12" db="EMBL/GenBank/DDBJ databases">
        <authorList>
            <person name="zhang j."/>
            <person name="sun C.M."/>
        </authorList>
    </citation>
    <scope>NUCLEOTIDE SEQUENCE</scope>
    <source>
        <strain evidence="11">NS-1</strain>
    </source>
</reference>
<dbReference type="GO" id="GO:0005304">
    <property type="term" value="F:L-valine transmembrane transporter activity"/>
    <property type="evidence" value="ECO:0007669"/>
    <property type="project" value="TreeGrafter"/>
</dbReference>
<feature type="transmembrane region" description="Helical" evidence="10">
    <location>
        <begin position="183"/>
        <end position="204"/>
    </location>
</feature>
<dbReference type="GO" id="GO:0042941">
    <property type="term" value="P:D-alanine transmembrane transport"/>
    <property type="evidence" value="ECO:0007669"/>
    <property type="project" value="TreeGrafter"/>
</dbReference>
<feature type="transmembrane region" description="Helical" evidence="10">
    <location>
        <begin position="88"/>
        <end position="112"/>
    </location>
</feature>
<dbReference type="GO" id="GO:0015190">
    <property type="term" value="F:L-leucine transmembrane transporter activity"/>
    <property type="evidence" value="ECO:0007669"/>
    <property type="project" value="TreeGrafter"/>
</dbReference>
<evidence type="ECO:0000256" key="4">
    <source>
        <dbReference type="ARBA" id="ARBA00022519"/>
    </source>
</evidence>
<comment type="subcellular location">
    <subcellularLocation>
        <location evidence="1">Cell membrane</location>
        <topology evidence="1">Multi-pass membrane protein</topology>
    </subcellularLocation>
</comment>
<organism evidence="11 12">
    <name type="scientific">Iocasia fonsfrigidae</name>
    <dbReference type="NCBI Taxonomy" id="2682810"/>
    <lineage>
        <taxon>Bacteria</taxon>
        <taxon>Bacillati</taxon>
        <taxon>Bacillota</taxon>
        <taxon>Clostridia</taxon>
        <taxon>Halanaerobiales</taxon>
        <taxon>Halanaerobiaceae</taxon>
        <taxon>Iocasia</taxon>
    </lineage>
</organism>
<feature type="transmembrane region" description="Helical" evidence="10">
    <location>
        <begin position="132"/>
        <end position="154"/>
    </location>
</feature>
<dbReference type="Pfam" id="PF02653">
    <property type="entry name" value="BPD_transp_2"/>
    <property type="match status" value="1"/>
</dbReference>
<dbReference type="KEGG" id="ifn:GM661_04035"/>
<keyword evidence="2" id="KW-0813">Transport</keyword>
<dbReference type="RefSeq" id="WP_230868850.1">
    <property type="nucleotide sequence ID" value="NZ_CP046640.1"/>
</dbReference>
<name>A0A8A7KGB7_9FIRM</name>
<protein>
    <submittedName>
        <fullName evidence="11">Branched-chain amino acid ABC transporter permease</fullName>
    </submittedName>
</protein>
<evidence type="ECO:0000313" key="12">
    <source>
        <dbReference type="Proteomes" id="UP000665020"/>
    </source>
</evidence>
<evidence type="ECO:0000256" key="3">
    <source>
        <dbReference type="ARBA" id="ARBA00022475"/>
    </source>
</evidence>
<keyword evidence="7 10" id="KW-1133">Transmembrane helix</keyword>
<dbReference type="GO" id="GO:1903806">
    <property type="term" value="P:L-isoleucine import across plasma membrane"/>
    <property type="evidence" value="ECO:0007669"/>
    <property type="project" value="TreeGrafter"/>
</dbReference>
<feature type="transmembrane region" description="Helical" evidence="10">
    <location>
        <begin position="6"/>
        <end position="23"/>
    </location>
</feature>
<feature type="transmembrane region" description="Helical" evidence="10">
    <location>
        <begin position="30"/>
        <end position="49"/>
    </location>
</feature>
<evidence type="ECO:0000256" key="9">
    <source>
        <dbReference type="ARBA" id="ARBA00037998"/>
    </source>
</evidence>
<dbReference type="GO" id="GO:0005886">
    <property type="term" value="C:plasma membrane"/>
    <property type="evidence" value="ECO:0007669"/>
    <property type="project" value="UniProtKB-SubCell"/>
</dbReference>
<feature type="transmembrane region" description="Helical" evidence="10">
    <location>
        <begin position="55"/>
        <end position="76"/>
    </location>
</feature>
<evidence type="ECO:0000256" key="7">
    <source>
        <dbReference type="ARBA" id="ARBA00022989"/>
    </source>
</evidence>
<dbReference type="InterPro" id="IPR001851">
    <property type="entry name" value="ABC_transp_permease"/>
</dbReference>
<evidence type="ECO:0000256" key="8">
    <source>
        <dbReference type="ARBA" id="ARBA00023136"/>
    </source>
</evidence>
<dbReference type="GO" id="GO:0015192">
    <property type="term" value="F:L-phenylalanine transmembrane transporter activity"/>
    <property type="evidence" value="ECO:0007669"/>
    <property type="project" value="TreeGrafter"/>
</dbReference>
<feature type="transmembrane region" description="Helical" evidence="10">
    <location>
        <begin position="216"/>
        <end position="244"/>
    </location>
</feature>
<proteinExistence type="inferred from homology"/>
<evidence type="ECO:0000256" key="6">
    <source>
        <dbReference type="ARBA" id="ARBA00022970"/>
    </source>
</evidence>
<evidence type="ECO:0000313" key="11">
    <source>
        <dbReference type="EMBL" id="QTL97204.1"/>
    </source>
</evidence>
<dbReference type="AlphaFoldDB" id="A0A8A7KGB7"/>
<keyword evidence="4" id="KW-0997">Cell inner membrane</keyword>
<gene>
    <name evidence="11" type="ORF">GM661_04035</name>
</gene>
<dbReference type="CDD" id="cd06582">
    <property type="entry name" value="TM_PBP1_LivH_like"/>
    <property type="match status" value="1"/>
</dbReference>
<dbReference type="PANTHER" id="PTHR11795:SF371">
    <property type="entry name" value="HIGH-AFFINITY BRANCHED-CHAIN AMINO ACID TRANSPORT SYSTEM PERMEASE PROTEIN LIVH"/>
    <property type="match status" value="1"/>
</dbReference>
<keyword evidence="5 10" id="KW-0812">Transmembrane</keyword>